<feature type="domain" description="RDRP core" evidence="10">
    <location>
        <begin position="2"/>
        <end position="119"/>
    </location>
</feature>
<dbReference type="EMBL" id="JACGWM010000011">
    <property type="protein sequence ID" value="KAL0342811.1"/>
    <property type="molecule type" value="Genomic_DNA"/>
</dbReference>
<dbReference type="Pfam" id="PF05183">
    <property type="entry name" value="RdRP"/>
    <property type="match status" value="2"/>
</dbReference>
<dbReference type="InterPro" id="IPR057596">
    <property type="entry name" value="RDRP_core"/>
</dbReference>
<dbReference type="InterPro" id="IPR058752">
    <property type="entry name" value="RDRP_C_head"/>
</dbReference>
<dbReference type="GO" id="GO:0003968">
    <property type="term" value="F:RNA-directed RNA polymerase activity"/>
    <property type="evidence" value="ECO:0007669"/>
    <property type="project" value="UniProtKB-KW"/>
</dbReference>
<dbReference type="PANTHER" id="PTHR23079">
    <property type="entry name" value="RNA-DEPENDENT RNA POLYMERASE"/>
    <property type="match status" value="1"/>
</dbReference>
<dbReference type="PANTHER" id="PTHR23079:SF5">
    <property type="entry name" value="RNA-DEPENDENT RNA POLYMERASE 2"/>
    <property type="match status" value="1"/>
</dbReference>
<dbReference type="GO" id="GO:0030422">
    <property type="term" value="P:siRNA processing"/>
    <property type="evidence" value="ECO:0007669"/>
    <property type="project" value="TreeGrafter"/>
</dbReference>
<reference evidence="12" key="2">
    <citation type="journal article" date="2024" name="Plant">
        <title>Genomic evolution and insights into agronomic trait innovations of Sesamum species.</title>
        <authorList>
            <person name="Miao H."/>
            <person name="Wang L."/>
            <person name="Qu L."/>
            <person name="Liu H."/>
            <person name="Sun Y."/>
            <person name="Le M."/>
            <person name="Wang Q."/>
            <person name="Wei S."/>
            <person name="Zheng Y."/>
            <person name="Lin W."/>
            <person name="Duan Y."/>
            <person name="Cao H."/>
            <person name="Xiong S."/>
            <person name="Wang X."/>
            <person name="Wei L."/>
            <person name="Li C."/>
            <person name="Ma Q."/>
            <person name="Ju M."/>
            <person name="Zhao R."/>
            <person name="Li G."/>
            <person name="Mu C."/>
            <person name="Tian Q."/>
            <person name="Mei H."/>
            <person name="Zhang T."/>
            <person name="Gao T."/>
            <person name="Zhang H."/>
        </authorList>
    </citation>
    <scope>NUCLEOTIDE SEQUENCE</scope>
    <source>
        <strain evidence="12">KEN8</strain>
    </source>
</reference>
<reference evidence="12" key="1">
    <citation type="submission" date="2020-06" db="EMBL/GenBank/DDBJ databases">
        <authorList>
            <person name="Li T."/>
            <person name="Hu X."/>
            <person name="Zhang T."/>
            <person name="Song X."/>
            <person name="Zhang H."/>
            <person name="Dai N."/>
            <person name="Sheng W."/>
            <person name="Hou X."/>
            <person name="Wei L."/>
        </authorList>
    </citation>
    <scope>NUCLEOTIDE SEQUENCE</scope>
    <source>
        <strain evidence="12">KEN8</strain>
        <tissue evidence="12">Leaf</tissue>
    </source>
</reference>
<comment type="similarity">
    <text evidence="1 8">Belongs to the RdRP family.</text>
</comment>
<protein>
    <recommendedName>
        <fullName evidence="8">RNA-dependent RNA polymerase</fullName>
        <ecNumber evidence="8">2.7.7.48</ecNumber>
    </recommendedName>
</protein>
<evidence type="ECO:0000256" key="6">
    <source>
        <dbReference type="ARBA" id="ARBA00023158"/>
    </source>
</evidence>
<evidence type="ECO:0000256" key="3">
    <source>
        <dbReference type="ARBA" id="ARBA00022679"/>
    </source>
</evidence>
<evidence type="ECO:0000256" key="8">
    <source>
        <dbReference type="RuleBase" id="RU363098"/>
    </source>
</evidence>
<comment type="catalytic activity">
    <reaction evidence="7 8">
        <text>RNA(n) + a ribonucleoside 5'-triphosphate = RNA(n+1) + diphosphate</text>
        <dbReference type="Rhea" id="RHEA:21248"/>
        <dbReference type="Rhea" id="RHEA-COMP:14527"/>
        <dbReference type="Rhea" id="RHEA-COMP:17342"/>
        <dbReference type="ChEBI" id="CHEBI:33019"/>
        <dbReference type="ChEBI" id="CHEBI:61557"/>
        <dbReference type="ChEBI" id="CHEBI:140395"/>
        <dbReference type="EC" id="2.7.7.48"/>
    </reaction>
</comment>
<evidence type="ECO:0000256" key="5">
    <source>
        <dbReference type="ARBA" id="ARBA00022884"/>
    </source>
</evidence>
<dbReference type="GO" id="GO:0003723">
    <property type="term" value="F:RNA binding"/>
    <property type="evidence" value="ECO:0007669"/>
    <property type="project" value="UniProtKB-KW"/>
</dbReference>
<evidence type="ECO:0000256" key="1">
    <source>
        <dbReference type="ARBA" id="ARBA00005762"/>
    </source>
</evidence>
<evidence type="ECO:0000256" key="4">
    <source>
        <dbReference type="ARBA" id="ARBA00022695"/>
    </source>
</evidence>
<keyword evidence="2 8" id="KW-0696">RNA-directed RNA polymerase</keyword>
<feature type="region of interest" description="Disordered" evidence="9">
    <location>
        <begin position="499"/>
        <end position="528"/>
    </location>
</feature>
<keyword evidence="3 8" id="KW-0808">Transferase</keyword>
<dbReference type="GO" id="GO:0031380">
    <property type="term" value="C:nuclear RNA-directed RNA polymerase complex"/>
    <property type="evidence" value="ECO:0007669"/>
    <property type="project" value="TreeGrafter"/>
</dbReference>
<dbReference type="Pfam" id="PF26253">
    <property type="entry name" value="RdRP_head"/>
    <property type="match status" value="1"/>
</dbReference>
<dbReference type="EC" id="2.7.7.48" evidence="8"/>
<evidence type="ECO:0000259" key="10">
    <source>
        <dbReference type="Pfam" id="PF05183"/>
    </source>
</evidence>
<dbReference type="InterPro" id="IPR007855">
    <property type="entry name" value="RDRP"/>
</dbReference>
<proteinExistence type="inferred from homology"/>
<evidence type="ECO:0000256" key="7">
    <source>
        <dbReference type="ARBA" id="ARBA00048744"/>
    </source>
</evidence>
<gene>
    <name evidence="12" type="ORF">Scaly_1943700</name>
</gene>
<comment type="caution">
    <text evidence="12">The sequence shown here is derived from an EMBL/GenBank/DDBJ whole genome shotgun (WGS) entry which is preliminary data.</text>
</comment>
<dbReference type="AlphaFoldDB" id="A0AAW2NHP1"/>
<organism evidence="12">
    <name type="scientific">Sesamum calycinum</name>
    <dbReference type="NCBI Taxonomy" id="2727403"/>
    <lineage>
        <taxon>Eukaryota</taxon>
        <taxon>Viridiplantae</taxon>
        <taxon>Streptophyta</taxon>
        <taxon>Embryophyta</taxon>
        <taxon>Tracheophyta</taxon>
        <taxon>Spermatophyta</taxon>
        <taxon>Magnoliopsida</taxon>
        <taxon>eudicotyledons</taxon>
        <taxon>Gunneridae</taxon>
        <taxon>Pentapetalae</taxon>
        <taxon>asterids</taxon>
        <taxon>lamiids</taxon>
        <taxon>Lamiales</taxon>
        <taxon>Pedaliaceae</taxon>
        <taxon>Sesamum</taxon>
    </lineage>
</organism>
<keyword evidence="4 8" id="KW-0548">Nucleotidyltransferase</keyword>
<comment type="function">
    <text evidence="8">Probably involved in the RNA silencing pathway and required for the generation of small interfering RNAs (siRNAs).</text>
</comment>
<evidence type="ECO:0000259" key="11">
    <source>
        <dbReference type="Pfam" id="PF26253"/>
    </source>
</evidence>
<feature type="domain" description="RDRP core" evidence="10">
    <location>
        <begin position="132"/>
        <end position="274"/>
    </location>
</feature>
<keyword evidence="5 8" id="KW-0694">RNA-binding</keyword>
<evidence type="ECO:0000256" key="9">
    <source>
        <dbReference type="SAM" id="MobiDB-lite"/>
    </source>
</evidence>
<evidence type="ECO:0000313" key="12">
    <source>
        <dbReference type="EMBL" id="KAL0342811.1"/>
    </source>
</evidence>
<name>A0AAW2NHP1_9LAMI</name>
<accession>A0AAW2NHP1</accession>
<feature type="domain" description="RDRP C-terminal head" evidence="11">
    <location>
        <begin position="275"/>
        <end position="403"/>
    </location>
</feature>
<evidence type="ECO:0000256" key="2">
    <source>
        <dbReference type="ARBA" id="ARBA00022484"/>
    </source>
</evidence>
<keyword evidence="6 8" id="KW-0943">RNA-mediated gene silencing</keyword>
<sequence length="552" mass="62620">MLTKKEAALNVLESTGGGEMKSILARMLLQGYEPDKEPYLLTMLQSHLENQLSDLRSRCRIFVPRGRVLVGCLDETASLEYGQVYVRLTMNKSELQCGDQRYFQRVDETTSVVKGKVVVHVFIQCMSGFLKPPHPNECSGGDLDGDLYFISWDENLITARTVDPMDYTGRRPRIMDHDVTLEEIERFFADYMISDTLGTISTAHLIHADREPEKALSPKCLELATLHSMAVDFAKTGAPAEMPRALKPREFPDFMERWEKPMYISRGVLGKLYHGYEDFLETAESHKAQYLDKMETMLNYYGAESEVEILTGDMQKKSAYLQRDNRRYGEVKDRIMVSVKSLMKEVKGWFRSSCSEAEQQKLASAWYFVTYHPTYSHGSANCLGFPWAVGDVLLDIKSAKNGRVTTVWKKKYWSQFRVVQFLQRVSDNSNDALVLPTTFVKNSREKLAGSVVLKTPNGGEYVVELEAELVDMPHNAKERTSGENTNKCEDDCILISPHDNKNSATTSGSVGGRTTRKRSGKSSVSEDDIDFVSSRKGKNVIRAMQFDQRFDC</sequence>